<gene>
    <name evidence="1" type="ORF">SGN30_10475</name>
</gene>
<comment type="caution">
    <text evidence="1">The sequence shown here is derived from an EMBL/GenBank/DDBJ whole genome shotgun (WGS) entry which is preliminary data.</text>
</comment>
<dbReference type="RefSeq" id="WP_319073423.1">
    <property type="nucleotide sequence ID" value="NZ_JAWWMZ010000003.1"/>
</dbReference>
<evidence type="ECO:0000313" key="1">
    <source>
        <dbReference type="EMBL" id="MDX4953840.1"/>
    </source>
</evidence>
<dbReference type="AlphaFoldDB" id="A0AAJ2QX58"/>
<evidence type="ECO:0000313" key="2">
    <source>
        <dbReference type="Proteomes" id="UP001287445"/>
    </source>
</evidence>
<dbReference type="Proteomes" id="UP001287445">
    <property type="component" value="Unassembled WGS sequence"/>
</dbReference>
<dbReference type="EMBL" id="JAWWMZ010000003">
    <property type="protein sequence ID" value="MDX4953840.1"/>
    <property type="molecule type" value="Genomic_DNA"/>
</dbReference>
<accession>A0AAJ2QX58</accession>
<sequence length="97" mass="10371">MQSSSTADSAHVCTLSLAVDTTPLQRHIQQPERLLWPYRLAAMCDAANAQVQQGILQAASAAYIALDIPPPDSHVMDVLMSIPGLAGIELTDDTRGE</sequence>
<proteinExistence type="predicted"/>
<name>A0AAJ2QX58_DELAC</name>
<reference evidence="1" key="1">
    <citation type="submission" date="2023-11" db="EMBL/GenBank/DDBJ databases">
        <title>Identification and selenium tolerance of Delftia acidovorans R3-25.</title>
        <authorList>
            <person name="Zhang S."/>
            <person name="Liu Y."/>
            <person name="Guo Y."/>
        </authorList>
    </citation>
    <scope>NUCLEOTIDE SEQUENCE</scope>
    <source>
        <strain evidence="1">R3-25</strain>
    </source>
</reference>
<organism evidence="1 2">
    <name type="scientific">Delftia acidovorans</name>
    <name type="common">Pseudomonas acidovorans</name>
    <name type="synonym">Comamonas acidovorans</name>
    <dbReference type="NCBI Taxonomy" id="80866"/>
    <lineage>
        <taxon>Bacteria</taxon>
        <taxon>Pseudomonadati</taxon>
        <taxon>Pseudomonadota</taxon>
        <taxon>Betaproteobacteria</taxon>
        <taxon>Burkholderiales</taxon>
        <taxon>Comamonadaceae</taxon>
        <taxon>Delftia</taxon>
    </lineage>
</organism>
<protein>
    <submittedName>
        <fullName evidence="1">Uncharacterized protein</fullName>
    </submittedName>
</protein>